<keyword evidence="1" id="KW-0472">Membrane</keyword>
<protein>
    <submittedName>
        <fullName evidence="3">Helix-turn-helix domain-containing protein</fullName>
    </submittedName>
</protein>
<dbReference type="InterPro" id="IPR018060">
    <property type="entry name" value="HTH_AraC"/>
</dbReference>
<evidence type="ECO:0000256" key="1">
    <source>
        <dbReference type="SAM" id="Phobius"/>
    </source>
</evidence>
<feature type="transmembrane region" description="Helical" evidence="1">
    <location>
        <begin position="21"/>
        <end position="39"/>
    </location>
</feature>
<sequence length="182" mass="20178">MDAYPDEAVNRTMNRRSRAMFAARITMLARIVLLTRTVYVHHARCETNQHGGGRWENWPKHCICRRPSSAGSSLTPTANPPMTYLTTLCAEHLARLLRETDLSVEQAMAQVGWHSRGHAARLFRQAVGVTRAATANAVGTAAAAQRNVTRWCLCIPDLHDGFDAGHVGRRWLQVPAAHCGGW</sequence>
<evidence type="ECO:0000313" key="4">
    <source>
        <dbReference type="Proteomes" id="UP001589707"/>
    </source>
</evidence>
<evidence type="ECO:0000313" key="3">
    <source>
        <dbReference type="EMBL" id="MFB9777512.1"/>
    </source>
</evidence>
<gene>
    <name evidence="3" type="ORF">ACFFN1_14120</name>
</gene>
<dbReference type="Proteomes" id="UP001589707">
    <property type="component" value="Unassembled WGS sequence"/>
</dbReference>
<keyword evidence="1" id="KW-1133">Transmembrane helix</keyword>
<dbReference type="PROSITE" id="PS01124">
    <property type="entry name" value="HTH_ARAC_FAMILY_2"/>
    <property type="match status" value="1"/>
</dbReference>
<dbReference type="Pfam" id="PF12833">
    <property type="entry name" value="HTH_18"/>
    <property type="match status" value="1"/>
</dbReference>
<keyword evidence="1" id="KW-0812">Transmembrane</keyword>
<feature type="domain" description="HTH araC/xylS-type" evidence="2">
    <location>
        <begin position="81"/>
        <end position="137"/>
    </location>
</feature>
<reference evidence="3 4" key="1">
    <citation type="submission" date="2024-09" db="EMBL/GenBank/DDBJ databases">
        <authorList>
            <person name="Sun Q."/>
            <person name="Mori K."/>
        </authorList>
    </citation>
    <scope>NUCLEOTIDE SEQUENCE [LARGE SCALE GENOMIC DNA]</scope>
    <source>
        <strain evidence="3 4">JCM 11683</strain>
    </source>
</reference>
<dbReference type="Gene3D" id="1.10.10.60">
    <property type="entry name" value="Homeodomain-like"/>
    <property type="match status" value="1"/>
</dbReference>
<organism evidence="3 4">
    <name type="scientific">Brevibacterium otitidis</name>
    <dbReference type="NCBI Taxonomy" id="53364"/>
    <lineage>
        <taxon>Bacteria</taxon>
        <taxon>Bacillati</taxon>
        <taxon>Actinomycetota</taxon>
        <taxon>Actinomycetes</taxon>
        <taxon>Micrococcales</taxon>
        <taxon>Brevibacteriaceae</taxon>
        <taxon>Brevibacterium</taxon>
    </lineage>
</organism>
<proteinExistence type="predicted"/>
<dbReference type="EMBL" id="JBHMAU010000119">
    <property type="protein sequence ID" value="MFB9777512.1"/>
    <property type="molecule type" value="Genomic_DNA"/>
</dbReference>
<evidence type="ECO:0000259" key="2">
    <source>
        <dbReference type="PROSITE" id="PS01124"/>
    </source>
</evidence>
<keyword evidence="4" id="KW-1185">Reference proteome</keyword>
<name>A0ABV5X723_9MICO</name>
<comment type="caution">
    <text evidence="3">The sequence shown here is derived from an EMBL/GenBank/DDBJ whole genome shotgun (WGS) entry which is preliminary data.</text>
</comment>
<accession>A0ABV5X723</accession>
<dbReference type="RefSeq" id="WP_376841486.1">
    <property type="nucleotide sequence ID" value="NZ_JBHMAU010000119.1"/>
</dbReference>